<evidence type="ECO:0000256" key="1">
    <source>
        <dbReference type="SAM" id="SignalP"/>
    </source>
</evidence>
<dbReference type="Proteomes" id="UP001203297">
    <property type="component" value="Unassembled WGS sequence"/>
</dbReference>
<dbReference type="SUPFAM" id="SSF49899">
    <property type="entry name" value="Concanavalin A-like lectins/glucanases"/>
    <property type="match status" value="1"/>
</dbReference>
<keyword evidence="3" id="KW-0378">Hydrolase</keyword>
<gene>
    <name evidence="3" type="ORF">B0F90DRAFT_1624174</name>
</gene>
<dbReference type="Pfam" id="PF26113">
    <property type="entry name" value="GH16_XgeA"/>
    <property type="match status" value="1"/>
</dbReference>
<evidence type="ECO:0000313" key="3">
    <source>
        <dbReference type="EMBL" id="KAI0305885.1"/>
    </source>
</evidence>
<reference evidence="3" key="1">
    <citation type="journal article" date="2022" name="New Phytol.">
        <title>Evolutionary transition to the ectomycorrhizal habit in the genomes of a hyperdiverse lineage of mushroom-forming fungi.</title>
        <authorList>
            <person name="Looney B."/>
            <person name="Miyauchi S."/>
            <person name="Morin E."/>
            <person name="Drula E."/>
            <person name="Courty P.E."/>
            <person name="Kohler A."/>
            <person name="Kuo A."/>
            <person name="LaButti K."/>
            <person name="Pangilinan J."/>
            <person name="Lipzen A."/>
            <person name="Riley R."/>
            <person name="Andreopoulos W."/>
            <person name="He G."/>
            <person name="Johnson J."/>
            <person name="Nolan M."/>
            <person name="Tritt A."/>
            <person name="Barry K.W."/>
            <person name="Grigoriev I.V."/>
            <person name="Nagy L.G."/>
            <person name="Hibbett D."/>
            <person name="Henrissat B."/>
            <person name="Matheny P.B."/>
            <person name="Labbe J."/>
            <person name="Martin F.M."/>
        </authorList>
    </citation>
    <scope>NUCLEOTIDE SEQUENCE</scope>
    <source>
        <strain evidence="3">BPL690</strain>
    </source>
</reference>
<name>A0AAD4M959_9AGAM</name>
<dbReference type="AlphaFoldDB" id="A0AAD4M959"/>
<protein>
    <submittedName>
        <fullName evidence="3">Glycoside hydrolase family 16 protein</fullName>
    </submittedName>
</protein>
<feature type="domain" description="GH16" evidence="2">
    <location>
        <begin position="47"/>
        <end position="334"/>
    </location>
</feature>
<dbReference type="GO" id="GO:0004553">
    <property type="term" value="F:hydrolase activity, hydrolyzing O-glycosyl compounds"/>
    <property type="evidence" value="ECO:0007669"/>
    <property type="project" value="InterPro"/>
</dbReference>
<accession>A0AAD4M959</accession>
<keyword evidence="1" id="KW-0732">Signal</keyword>
<dbReference type="CDD" id="cd02181">
    <property type="entry name" value="GH16_fungal_Lam16A_glucanase"/>
    <property type="match status" value="1"/>
</dbReference>
<dbReference type="EMBL" id="WTXG01000004">
    <property type="protein sequence ID" value="KAI0305885.1"/>
    <property type="molecule type" value="Genomic_DNA"/>
</dbReference>
<comment type="caution">
    <text evidence="3">The sequence shown here is derived from an EMBL/GenBank/DDBJ whole genome shotgun (WGS) entry which is preliminary data.</text>
</comment>
<feature type="chain" id="PRO_5042153078" evidence="1">
    <location>
        <begin position="18"/>
        <end position="334"/>
    </location>
</feature>
<feature type="signal peptide" evidence="1">
    <location>
        <begin position="1"/>
        <end position="17"/>
    </location>
</feature>
<sequence length="334" mass="36576">MRLLVFAVISSVSLAIAFNTSESSLHSRHLRHAHNVQVHRRQFQQVDHYQGQDFMDERSWSYFSFPDPTGGQVNYLSHSDAAKAGMAYVQPDGIAVLAVDSKKDLPANAKRDSIRIASTKKYNGGLFIADFAAMPHGCAVWPAWWSVGPNWPDGGEIDVVEGVNNHATNQYTFHTGQQTGCSLTRNSHFVGNMLGTECKSSADNNAGCAFADSKPTSFGHGFNMIGGGVFAHLWDSTGIKIWHFERQSIPQDILSKKPDPSTWPTPVAFLTSTSCDISSHFHDHKLVLDITLCGGWASGDYPSSGCPGTCSDLVTKGANFTSAKWMINYIDVYH</sequence>
<dbReference type="PANTHER" id="PTHR10963:SF24">
    <property type="entry name" value="GLYCOSIDASE C21B10.07-RELATED"/>
    <property type="match status" value="1"/>
</dbReference>
<proteinExistence type="predicted"/>
<dbReference type="PROSITE" id="PS51762">
    <property type="entry name" value="GH16_2"/>
    <property type="match status" value="1"/>
</dbReference>
<keyword evidence="4" id="KW-1185">Reference proteome</keyword>
<dbReference type="InterPro" id="IPR000757">
    <property type="entry name" value="Beta-glucanase-like"/>
</dbReference>
<dbReference type="PANTHER" id="PTHR10963">
    <property type="entry name" value="GLYCOSYL HYDROLASE-RELATED"/>
    <property type="match status" value="1"/>
</dbReference>
<dbReference type="GO" id="GO:0009251">
    <property type="term" value="P:glucan catabolic process"/>
    <property type="evidence" value="ECO:0007669"/>
    <property type="project" value="TreeGrafter"/>
</dbReference>
<evidence type="ECO:0000259" key="2">
    <source>
        <dbReference type="PROSITE" id="PS51762"/>
    </source>
</evidence>
<dbReference type="InterPro" id="IPR050546">
    <property type="entry name" value="Glycosyl_Hydrlase_16"/>
</dbReference>
<dbReference type="Gene3D" id="2.60.120.200">
    <property type="match status" value="1"/>
</dbReference>
<organism evidence="3 4">
    <name type="scientific">Multifurca ochricompacta</name>
    <dbReference type="NCBI Taxonomy" id="376703"/>
    <lineage>
        <taxon>Eukaryota</taxon>
        <taxon>Fungi</taxon>
        <taxon>Dikarya</taxon>
        <taxon>Basidiomycota</taxon>
        <taxon>Agaricomycotina</taxon>
        <taxon>Agaricomycetes</taxon>
        <taxon>Russulales</taxon>
        <taxon>Russulaceae</taxon>
        <taxon>Multifurca</taxon>
    </lineage>
</organism>
<evidence type="ECO:0000313" key="4">
    <source>
        <dbReference type="Proteomes" id="UP001203297"/>
    </source>
</evidence>
<dbReference type="InterPro" id="IPR013320">
    <property type="entry name" value="ConA-like_dom_sf"/>
</dbReference>